<comment type="caution">
    <text evidence="9">The sequence shown here is derived from an EMBL/GenBank/DDBJ whole genome shotgun (WGS) entry which is preliminary data.</text>
</comment>
<protein>
    <recommendedName>
        <fullName evidence="5">Exodeoxyribonuclease 7 large subunit</fullName>
        <ecNumber evidence="5">3.1.11.6</ecNumber>
    </recommendedName>
    <alternativeName>
        <fullName evidence="5">Exodeoxyribonuclease VII large subunit</fullName>
        <shortName evidence="5">Exonuclease VII large subunit</shortName>
    </alternativeName>
</protein>
<keyword evidence="10" id="KW-1185">Reference proteome</keyword>
<evidence type="ECO:0000313" key="9">
    <source>
        <dbReference type="EMBL" id="TDW66415.1"/>
    </source>
</evidence>
<dbReference type="AlphaFoldDB" id="A0A4R8C3N0"/>
<dbReference type="HAMAP" id="MF_00378">
    <property type="entry name" value="Exonuc_7_L"/>
    <property type="match status" value="1"/>
</dbReference>
<dbReference type="Pfam" id="PF13742">
    <property type="entry name" value="tRNA_anti_2"/>
    <property type="match status" value="1"/>
</dbReference>
<keyword evidence="4 5" id="KW-0269">Exonuclease</keyword>
<keyword evidence="1 5" id="KW-0963">Cytoplasm</keyword>
<dbReference type="InterPro" id="IPR020579">
    <property type="entry name" value="Exonuc_VII_lsu_C"/>
</dbReference>
<evidence type="ECO:0000256" key="5">
    <source>
        <dbReference type="HAMAP-Rule" id="MF_00378"/>
    </source>
</evidence>
<keyword evidence="2 5" id="KW-0540">Nuclease</keyword>
<dbReference type="CDD" id="cd04489">
    <property type="entry name" value="ExoVII_LU_OBF"/>
    <property type="match status" value="1"/>
</dbReference>
<dbReference type="Pfam" id="PF02601">
    <property type="entry name" value="Exonuc_VII_L"/>
    <property type="match status" value="1"/>
</dbReference>
<evidence type="ECO:0000256" key="1">
    <source>
        <dbReference type="ARBA" id="ARBA00022490"/>
    </source>
</evidence>
<evidence type="ECO:0000313" key="10">
    <source>
        <dbReference type="Proteomes" id="UP000295146"/>
    </source>
</evidence>
<comment type="function">
    <text evidence="5">Bidirectionally degrades single-stranded DNA into large acid-insoluble oligonucleotides, which are then degraded further into small acid-soluble oligonucleotides.</text>
</comment>
<feature type="domain" description="OB-fold nucleic acid binding" evidence="8">
    <location>
        <begin position="23"/>
        <end position="114"/>
    </location>
</feature>
<dbReference type="InterPro" id="IPR025824">
    <property type="entry name" value="OB-fold_nuc-bd_dom"/>
</dbReference>
<dbReference type="EMBL" id="SODP01000003">
    <property type="protein sequence ID" value="TDW66415.1"/>
    <property type="molecule type" value="Genomic_DNA"/>
</dbReference>
<dbReference type="PANTHER" id="PTHR30008">
    <property type="entry name" value="EXODEOXYRIBONUCLEASE 7 LARGE SUBUNIT"/>
    <property type="match status" value="1"/>
</dbReference>
<dbReference type="GO" id="GO:0008855">
    <property type="term" value="F:exodeoxyribonuclease VII activity"/>
    <property type="evidence" value="ECO:0007669"/>
    <property type="project" value="UniProtKB-UniRule"/>
</dbReference>
<dbReference type="GO" id="GO:0003676">
    <property type="term" value="F:nucleic acid binding"/>
    <property type="evidence" value="ECO:0007669"/>
    <property type="project" value="InterPro"/>
</dbReference>
<name>A0A4R8C3N0_9ACTN</name>
<evidence type="ECO:0000256" key="2">
    <source>
        <dbReference type="ARBA" id="ARBA00022722"/>
    </source>
</evidence>
<keyword evidence="3 5" id="KW-0378">Hydrolase</keyword>
<dbReference type="InterPro" id="IPR003753">
    <property type="entry name" value="Exonuc_VII_L"/>
</dbReference>
<accession>A0A4R8C3N0</accession>
<reference evidence="9 10" key="1">
    <citation type="submission" date="2019-03" db="EMBL/GenBank/DDBJ databases">
        <title>Genomic Encyclopedia of Type Strains, Phase III (KMG-III): the genomes of soil and plant-associated and newly described type strains.</title>
        <authorList>
            <person name="Whitman W."/>
        </authorList>
    </citation>
    <scope>NUCLEOTIDE SEQUENCE [LARGE SCALE GENOMIC DNA]</scope>
    <source>
        <strain evidence="9 10">VKM Ac-2573</strain>
    </source>
</reference>
<dbReference type="Proteomes" id="UP000295146">
    <property type="component" value="Unassembled WGS sequence"/>
</dbReference>
<dbReference type="GO" id="GO:0006308">
    <property type="term" value="P:DNA catabolic process"/>
    <property type="evidence" value="ECO:0007669"/>
    <property type="project" value="UniProtKB-UniRule"/>
</dbReference>
<organism evidence="9 10">
    <name type="scientific">Kribbella pratensis</name>
    <dbReference type="NCBI Taxonomy" id="2512112"/>
    <lineage>
        <taxon>Bacteria</taxon>
        <taxon>Bacillati</taxon>
        <taxon>Actinomycetota</taxon>
        <taxon>Actinomycetes</taxon>
        <taxon>Propionibacteriales</taxon>
        <taxon>Kribbellaceae</taxon>
        <taxon>Kribbella</taxon>
    </lineage>
</organism>
<dbReference type="PANTHER" id="PTHR30008:SF0">
    <property type="entry name" value="EXODEOXYRIBONUCLEASE 7 LARGE SUBUNIT"/>
    <property type="match status" value="1"/>
</dbReference>
<comment type="catalytic activity">
    <reaction evidence="5 6">
        <text>Exonucleolytic cleavage in either 5'- to 3'- or 3'- to 5'-direction to yield nucleoside 5'-phosphates.</text>
        <dbReference type="EC" id="3.1.11.6"/>
    </reaction>
</comment>
<dbReference type="EC" id="3.1.11.6" evidence="5"/>
<evidence type="ECO:0000256" key="3">
    <source>
        <dbReference type="ARBA" id="ARBA00022801"/>
    </source>
</evidence>
<evidence type="ECO:0000256" key="4">
    <source>
        <dbReference type="ARBA" id="ARBA00022839"/>
    </source>
</evidence>
<sequence length="414" mass="45103">MSVAGRRVWGVALETSPEAPAAVRTIANGIAGWINQLGAVWVEGQLTDVSIGRGTTTVFGTLRDTDADISLRFTCNRRVFETVEVHDGSRVLVHAKPNFFARRGTLALAVSEIRHVGIGELLARIERLKQLLAAEGLFEPYRKKKLPFLPHTIGLICGRDSAAERDVLENAKRRWPAVAFRIEYASVQGPSAASEVMTALRKLDADDSVEVIVIARGGGSLEDLLPFSDEGLIRAVSKTSTPVVSAIGHEPDSPLLDLVADLRASTPTDAAKRIVPDVREELDGVRLLRERGLRAITSWLDREMHALAAIRSRPALAAPVTDLQRRSDEVAALIERSRRTLTHRLDRASDDIAHRLASVRALSPKATLERGYSVLQLADGTAVREVAQVAPGDVLQARVTDGRFAVEVKSEENK</sequence>
<evidence type="ECO:0000259" key="8">
    <source>
        <dbReference type="Pfam" id="PF13742"/>
    </source>
</evidence>
<feature type="domain" description="Exonuclease VII large subunit C-terminal" evidence="7">
    <location>
        <begin position="137"/>
        <end position="351"/>
    </location>
</feature>
<dbReference type="GO" id="GO:0005737">
    <property type="term" value="C:cytoplasm"/>
    <property type="evidence" value="ECO:0007669"/>
    <property type="project" value="UniProtKB-SubCell"/>
</dbReference>
<dbReference type="NCBIfam" id="TIGR00237">
    <property type="entry name" value="xseA"/>
    <property type="match status" value="1"/>
</dbReference>
<evidence type="ECO:0000256" key="6">
    <source>
        <dbReference type="RuleBase" id="RU004355"/>
    </source>
</evidence>
<comment type="subcellular location">
    <subcellularLocation>
        <location evidence="5 6">Cytoplasm</location>
    </subcellularLocation>
</comment>
<comment type="subunit">
    <text evidence="5">Heterooligomer composed of large and small subunits.</text>
</comment>
<comment type="similarity">
    <text evidence="5 6">Belongs to the XseA family.</text>
</comment>
<dbReference type="GO" id="GO:0009318">
    <property type="term" value="C:exodeoxyribonuclease VII complex"/>
    <property type="evidence" value="ECO:0007669"/>
    <property type="project" value="UniProtKB-UniRule"/>
</dbReference>
<proteinExistence type="inferred from homology"/>
<gene>
    <name evidence="5" type="primary">xseA</name>
    <name evidence="9" type="ORF">EV653_6443</name>
</gene>
<evidence type="ECO:0000259" key="7">
    <source>
        <dbReference type="Pfam" id="PF02601"/>
    </source>
</evidence>